<accession>A0AAW2IV49</accession>
<proteinExistence type="predicted"/>
<sequence>MIEGSSVGEHGVMMLSLVEKLEDLQVDFLNEEMYVDVLLESLPPSFDQLIISQNMSGLEESFFELINMLVQYEGIIEKSTPSILVGEASTSKAKDKVARC</sequence>
<reference evidence="1" key="1">
    <citation type="submission" date="2020-06" db="EMBL/GenBank/DDBJ databases">
        <authorList>
            <person name="Li T."/>
            <person name="Hu X."/>
            <person name="Zhang T."/>
            <person name="Song X."/>
            <person name="Zhang H."/>
            <person name="Dai N."/>
            <person name="Sheng W."/>
            <person name="Hou X."/>
            <person name="Wei L."/>
        </authorList>
    </citation>
    <scope>NUCLEOTIDE SEQUENCE</scope>
    <source>
        <strain evidence="1">KEN8</strain>
        <tissue evidence="1">Leaf</tissue>
    </source>
</reference>
<dbReference type="EMBL" id="JACGWM010001896">
    <property type="protein sequence ID" value="KAL0286074.1"/>
    <property type="molecule type" value="Genomic_DNA"/>
</dbReference>
<protein>
    <recommendedName>
        <fullName evidence="2">Gag-pol polyprotein</fullName>
    </recommendedName>
</protein>
<name>A0AAW2IV49_9LAMI</name>
<dbReference type="AlphaFoldDB" id="A0AAW2IV49"/>
<organism evidence="1">
    <name type="scientific">Sesamum calycinum</name>
    <dbReference type="NCBI Taxonomy" id="2727403"/>
    <lineage>
        <taxon>Eukaryota</taxon>
        <taxon>Viridiplantae</taxon>
        <taxon>Streptophyta</taxon>
        <taxon>Embryophyta</taxon>
        <taxon>Tracheophyta</taxon>
        <taxon>Spermatophyta</taxon>
        <taxon>Magnoliopsida</taxon>
        <taxon>eudicotyledons</taxon>
        <taxon>Gunneridae</taxon>
        <taxon>Pentapetalae</taxon>
        <taxon>asterids</taxon>
        <taxon>lamiids</taxon>
        <taxon>Lamiales</taxon>
        <taxon>Pedaliaceae</taxon>
        <taxon>Sesamum</taxon>
    </lineage>
</organism>
<evidence type="ECO:0000313" key="1">
    <source>
        <dbReference type="EMBL" id="KAL0286074.1"/>
    </source>
</evidence>
<comment type="caution">
    <text evidence="1">The sequence shown here is derived from an EMBL/GenBank/DDBJ whole genome shotgun (WGS) entry which is preliminary data.</text>
</comment>
<gene>
    <name evidence="1" type="ORF">Scaly_2801900</name>
</gene>
<evidence type="ECO:0008006" key="2">
    <source>
        <dbReference type="Google" id="ProtNLM"/>
    </source>
</evidence>
<reference evidence="1" key="2">
    <citation type="journal article" date="2024" name="Plant">
        <title>Genomic evolution and insights into agronomic trait innovations of Sesamum species.</title>
        <authorList>
            <person name="Miao H."/>
            <person name="Wang L."/>
            <person name="Qu L."/>
            <person name="Liu H."/>
            <person name="Sun Y."/>
            <person name="Le M."/>
            <person name="Wang Q."/>
            <person name="Wei S."/>
            <person name="Zheng Y."/>
            <person name="Lin W."/>
            <person name="Duan Y."/>
            <person name="Cao H."/>
            <person name="Xiong S."/>
            <person name="Wang X."/>
            <person name="Wei L."/>
            <person name="Li C."/>
            <person name="Ma Q."/>
            <person name="Ju M."/>
            <person name="Zhao R."/>
            <person name="Li G."/>
            <person name="Mu C."/>
            <person name="Tian Q."/>
            <person name="Mei H."/>
            <person name="Zhang T."/>
            <person name="Gao T."/>
            <person name="Zhang H."/>
        </authorList>
    </citation>
    <scope>NUCLEOTIDE SEQUENCE</scope>
    <source>
        <strain evidence="1">KEN8</strain>
    </source>
</reference>